<name>A0A176VHU6_MARPO</name>
<keyword evidence="2" id="KW-0863">Zinc-finger</keyword>
<keyword evidence="3" id="KW-0862">Zinc</keyword>
<organism evidence="7 8">
    <name type="scientific">Marchantia polymorpha subsp. ruderalis</name>
    <dbReference type="NCBI Taxonomy" id="1480154"/>
    <lineage>
        <taxon>Eukaryota</taxon>
        <taxon>Viridiplantae</taxon>
        <taxon>Streptophyta</taxon>
        <taxon>Embryophyta</taxon>
        <taxon>Marchantiophyta</taxon>
        <taxon>Marchantiopsida</taxon>
        <taxon>Marchantiidae</taxon>
        <taxon>Marchantiales</taxon>
        <taxon>Marchantiaceae</taxon>
        <taxon>Marchantia</taxon>
    </lineage>
</organism>
<evidence type="ECO:0000313" key="8">
    <source>
        <dbReference type="Proteomes" id="UP000077202"/>
    </source>
</evidence>
<feature type="region of interest" description="Disordered" evidence="6">
    <location>
        <begin position="101"/>
        <end position="156"/>
    </location>
</feature>
<dbReference type="GO" id="GO:0034244">
    <property type="term" value="P:negative regulation of transcription elongation by RNA polymerase II"/>
    <property type="evidence" value="ECO:0007669"/>
    <property type="project" value="InterPro"/>
</dbReference>
<dbReference type="PANTHER" id="PTHR33304:SF9">
    <property type="entry name" value="RING_FYVE_PHD ZINC FINGER SUPERFAMILY PROTEIN"/>
    <property type="match status" value="1"/>
</dbReference>
<dbReference type="InterPro" id="IPR011011">
    <property type="entry name" value="Znf_FYVE_PHD"/>
</dbReference>
<keyword evidence="1" id="KW-0479">Metal-binding</keyword>
<feature type="compositionally biased region" description="Basic and acidic residues" evidence="6">
    <location>
        <begin position="1425"/>
        <end position="1437"/>
    </location>
</feature>
<feature type="compositionally biased region" description="Polar residues" evidence="6">
    <location>
        <begin position="137"/>
        <end position="155"/>
    </location>
</feature>
<evidence type="ECO:0008006" key="9">
    <source>
        <dbReference type="Google" id="ProtNLM"/>
    </source>
</evidence>
<keyword evidence="8" id="KW-1185">Reference proteome</keyword>
<sequence>MVREEEEAAPEAVSVAGVSDVVSRSWSSSSKCSRLQTESTRGVEQTGFSRCLHVCLWRIAKERTFLSSHSFLFPGPDAVVQALLPVDRLCKQCHELSSLQQRPSEASFKPSSVHRRKSTPSKAESLPGRQDLGSKGSALSSSQETSQQGSKSIASENDVVKTADSFEKGHNYVVETAGSFISEDSSRSKGGRGESSEQSLPPEPVRRSKRGRPYKPVGGLHPNKRRSVEHTSRNCDKGALGRSRASTDEEDELGMKIEKFRGLKDLSSGKDVKDPKLVLPEDQKILVIERSSLSLEPQSELAVKLETQVAGKYEDSLPHKSPLKSVEKNFEAESKNSEENDTAAENCVRRTGKITPVGRIVERSATGAEAAMDSLKTDNLGDSLSVVEISESLPATYSVTLKSENCCESVAGAISLDQADCPQVARFESRDARIEPLDLTRSDTAGEDSGESSRYLPVDVLELADTKSDQSKLVKDAVCGDRDDIAMETQSKPCIQDKSDGSLVVGQGVSNSDDRVFSKGHPGGATEARNMTTMLASVDRLDLKGQGVDHVLPFASKSMNNNVAGGVQVDEILVGVPDGSKSLSTEELTQFRQVVKSAVEECQMPQNVLSAAPLPELVKEGTPSVNCDATAEGGNPLGEGKSSKAPQSRDVTSSFVVSQFPDDLNAISNPSIASSGNCCVEGLSGEASSGAAGSRTLDDLHQTSSSIKSTSSMPRVTLPSRGLVNRGVDHQLPQSSPTLHAEGHTSGAVSPVEVVDATTTLQGGSSTAKSLSLGDITVATPPNNRISSESLERKSQMRGRGPPSDGKTFDPCEGQLALTDEEALNAISAPVPEVVEAYAGVAITNEAPKALSPPASRQSPLVDGKSTMDNVNHVSTAKVPHRIPTADSMVNVSKDTEFVKETFSSLNTPPTSNQTRLKVDIPGTLRTSSAEEEDVSIKESANSSSVEEVEDIKVCDICGDPGYEECLAVCSACNEGAEHTYCMQALLVAVPVDGWMCEVCKAKETAGNTRQGERQISDLVSPGATHGSPKKKSPTKGNTRSRLSARLDKGKGSPQKKGATKGAPNHPGSDKRPAEEAVNPVPAKKQVLENAVTSVPGNMGLAGRGLSREGSFKIPDSGKVKFLSPNALASIPVGGVVRNSGKSSGSAGSLSHSSRPGASPMGLSGNKSRFTSANSSHNDALSSHHLAGNKQASPVITPRSSAFPLTTPSPLSSNRGAGSQRSTETIPSFMRSSSWKGSAMSRAKDAVDGNGLPPSGRDSSLGGGNVRGVGSNFGKQAKGSPFLHGVPEYSKWADTPRPSSQSSGSVMKSPRPRGDLNTASQPPDATGLVPAVERLRTQSLNSSGTSGQQQASQVSQLYNEAYRSNEEIDSTRRFRLDETRIDSLSLVGSKFPGSVNIHTAKTTFPRSAPPTSELEVKTGEGTISKGKDAGELSKLESLRPPGMR</sequence>
<keyword evidence="5" id="KW-0804">Transcription</keyword>
<feature type="region of interest" description="Disordered" evidence="6">
    <location>
        <begin position="1007"/>
        <end position="1081"/>
    </location>
</feature>
<feature type="region of interest" description="Disordered" evidence="6">
    <location>
        <begin position="683"/>
        <end position="747"/>
    </location>
</feature>
<feature type="compositionally biased region" description="Low complexity" evidence="6">
    <location>
        <begin position="703"/>
        <end position="712"/>
    </location>
</feature>
<dbReference type="GO" id="GO:0008270">
    <property type="term" value="F:zinc ion binding"/>
    <property type="evidence" value="ECO:0007669"/>
    <property type="project" value="UniProtKB-KW"/>
</dbReference>
<keyword evidence="4" id="KW-0805">Transcription regulation</keyword>
<evidence type="ECO:0000256" key="2">
    <source>
        <dbReference type="ARBA" id="ARBA00022771"/>
    </source>
</evidence>
<feature type="compositionally biased region" description="Basic and acidic residues" evidence="6">
    <location>
        <begin position="325"/>
        <end position="338"/>
    </location>
</feature>
<feature type="compositionally biased region" description="Polar residues" evidence="6">
    <location>
        <begin position="1165"/>
        <end position="1181"/>
    </location>
</feature>
<feature type="compositionally biased region" description="Polar residues" evidence="6">
    <location>
        <begin position="1297"/>
        <end position="1306"/>
    </location>
</feature>
<evidence type="ECO:0000256" key="6">
    <source>
        <dbReference type="SAM" id="MobiDB-lite"/>
    </source>
</evidence>
<feature type="compositionally biased region" description="Polar residues" evidence="6">
    <location>
        <begin position="1190"/>
        <end position="1236"/>
    </location>
</feature>
<dbReference type="InterPro" id="IPR013083">
    <property type="entry name" value="Znf_RING/FYVE/PHD"/>
</dbReference>
<feature type="region of interest" description="Disordered" evidence="6">
    <location>
        <begin position="1133"/>
        <end position="1358"/>
    </location>
</feature>
<feature type="region of interest" description="Disordered" evidence="6">
    <location>
        <begin position="315"/>
        <end position="345"/>
    </location>
</feature>
<feature type="region of interest" description="Disordered" evidence="6">
    <location>
        <begin position="763"/>
        <end position="812"/>
    </location>
</feature>
<gene>
    <name evidence="7" type="ORF">AXG93_3536s1050</name>
</gene>
<dbReference type="Proteomes" id="UP000077202">
    <property type="component" value="Unassembled WGS sequence"/>
</dbReference>
<reference evidence="7" key="1">
    <citation type="submission" date="2016-03" db="EMBL/GenBank/DDBJ databases">
        <title>Mechanisms controlling the formation of the plant cell surface in tip-growing cells are functionally conserved among land plants.</title>
        <authorList>
            <person name="Honkanen S."/>
            <person name="Jones V.A."/>
            <person name="Morieri G."/>
            <person name="Champion C."/>
            <person name="Hetherington A.J."/>
            <person name="Kelly S."/>
            <person name="Saint-Marcoux D."/>
            <person name="Proust H."/>
            <person name="Prescott H."/>
            <person name="Dolan L."/>
        </authorList>
    </citation>
    <scope>NUCLEOTIDE SEQUENCE [LARGE SCALE GENOMIC DNA]</scope>
    <source>
        <tissue evidence="7">Whole gametophyte</tissue>
    </source>
</reference>
<feature type="compositionally biased region" description="Low complexity" evidence="6">
    <location>
        <begin position="683"/>
        <end position="694"/>
    </location>
</feature>
<dbReference type="SUPFAM" id="SSF57903">
    <property type="entry name" value="FYVE/PHD zinc finger"/>
    <property type="match status" value="1"/>
</dbReference>
<feature type="region of interest" description="Disordered" evidence="6">
    <location>
        <begin position="177"/>
        <end position="253"/>
    </location>
</feature>
<proteinExistence type="predicted"/>
<evidence type="ECO:0000256" key="1">
    <source>
        <dbReference type="ARBA" id="ARBA00022723"/>
    </source>
</evidence>
<feature type="compositionally biased region" description="Low complexity" evidence="6">
    <location>
        <begin position="1140"/>
        <end position="1157"/>
    </location>
</feature>
<evidence type="ECO:0000256" key="5">
    <source>
        <dbReference type="ARBA" id="ARBA00023163"/>
    </source>
</evidence>
<accession>A0A176VHU6</accession>
<feature type="region of interest" description="Disordered" evidence="6">
    <location>
        <begin position="1401"/>
        <end position="1444"/>
    </location>
</feature>
<feature type="compositionally biased region" description="Low complexity" evidence="6">
    <location>
        <begin position="1342"/>
        <end position="1356"/>
    </location>
</feature>
<feature type="compositionally biased region" description="Polar residues" evidence="6">
    <location>
        <begin position="780"/>
        <end position="789"/>
    </location>
</feature>
<feature type="compositionally biased region" description="Basic and acidic residues" evidence="6">
    <location>
        <begin position="226"/>
        <end position="236"/>
    </location>
</feature>
<feature type="compositionally biased region" description="Basic and acidic residues" evidence="6">
    <location>
        <begin position="184"/>
        <end position="195"/>
    </location>
</feature>
<dbReference type="EMBL" id="LVLJ01003880">
    <property type="protein sequence ID" value="OAE19366.1"/>
    <property type="molecule type" value="Genomic_DNA"/>
</dbReference>
<evidence type="ECO:0000256" key="4">
    <source>
        <dbReference type="ARBA" id="ARBA00023015"/>
    </source>
</evidence>
<protein>
    <recommendedName>
        <fullName evidence="9">PHD-type domain-containing protein</fullName>
    </recommendedName>
</protein>
<comment type="caution">
    <text evidence="7">The sequence shown here is derived from an EMBL/GenBank/DDBJ whole genome shotgun (WGS) entry which is preliminary data.</text>
</comment>
<dbReference type="PANTHER" id="PTHR33304">
    <property type="match status" value="1"/>
</dbReference>
<dbReference type="GO" id="GO:0140566">
    <property type="term" value="F:histone reader activity"/>
    <property type="evidence" value="ECO:0007669"/>
    <property type="project" value="InterPro"/>
</dbReference>
<feature type="region of interest" description="Disordered" evidence="6">
    <location>
        <begin position="627"/>
        <end position="650"/>
    </location>
</feature>
<dbReference type="InterPro" id="IPR049914">
    <property type="entry name" value="PHD1-3/5-6"/>
</dbReference>
<evidence type="ECO:0000256" key="3">
    <source>
        <dbReference type="ARBA" id="ARBA00022833"/>
    </source>
</evidence>
<evidence type="ECO:0000313" key="7">
    <source>
        <dbReference type="EMBL" id="OAE19366.1"/>
    </source>
</evidence>
<dbReference type="Gene3D" id="3.30.40.10">
    <property type="entry name" value="Zinc/RING finger domain, C3HC4 (zinc finger)"/>
    <property type="match status" value="1"/>
</dbReference>
<feature type="region of interest" description="Disordered" evidence="6">
    <location>
        <begin position="1091"/>
        <end position="1110"/>
    </location>
</feature>